<evidence type="ECO:0000256" key="1">
    <source>
        <dbReference type="SAM" id="MobiDB-lite"/>
    </source>
</evidence>
<dbReference type="AlphaFoldDB" id="A0A2G8XU26"/>
<feature type="compositionally biased region" description="Basic and acidic residues" evidence="1">
    <location>
        <begin position="271"/>
        <end position="295"/>
    </location>
</feature>
<dbReference type="Proteomes" id="UP000236343">
    <property type="component" value="Unassembled WGS sequence"/>
</dbReference>
<feature type="region of interest" description="Disordered" evidence="1">
    <location>
        <begin position="22"/>
        <end position="60"/>
    </location>
</feature>
<reference evidence="2 3" key="1">
    <citation type="journal article" date="2016" name="Nat. Commun.">
        <title>Local admixture of amplified and diversified secreted pathogenesis determinants shapes mosaic Toxoplasma gondii genomes.</title>
        <authorList>
            <person name="Lorenzi H."/>
            <person name="Khan A."/>
            <person name="Behnke M.S."/>
            <person name="Namasivayam S."/>
            <person name="Swapna L.S."/>
            <person name="Hadjithomas M."/>
            <person name="Karamycheva S."/>
            <person name="Pinney D."/>
            <person name="Brunk B.P."/>
            <person name="Ajioka J.W."/>
            <person name="Ajzenberg D."/>
            <person name="Boothroyd J.C."/>
            <person name="Boyle J.P."/>
            <person name="Darde M.L."/>
            <person name="Diaz-Miranda M.A."/>
            <person name="Dubey J.P."/>
            <person name="Fritz H.M."/>
            <person name="Gennari S.M."/>
            <person name="Gregory B.D."/>
            <person name="Kim K."/>
            <person name="Saeij J.P."/>
            <person name="Su C."/>
            <person name="White M.W."/>
            <person name="Zhu X.Q."/>
            <person name="Howe D.K."/>
            <person name="Rosenthal B.M."/>
            <person name="Grigg M.E."/>
            <person name="Parkinson J."/>
            <person name="Liu L."/>
            <person name="Kissinger J.C."/>
            <person name="Roos D.S."/>
            <person name="Sibley L.D."/>
        </authorList>
    </citation>
    <scope>NUCLEOTIDE SEQUENCE [LARGE SCALE GENOMIC DNA]</scope>
    <source>
        <strain evidence="2 3">COUG</strain>
    </source>
</reference>
<protein>
    <submittedName>
        <fullName evidence="2">Inositol polyphosphate kinase</fullName>
    </submittedName>
</protein>
<keyword evidence="2" id="KW-0418">Kinase</keyword>
<sequence>MPQAHAGPHEYPLFLPVPSFAFPEGSARSRHSGEETAVDLSRGGDSAAREQLSPALSSSPFPLFEFAANTATGATSGDKKPPNFTFRFLPQGAHGAQDSTDPLPGGPGDAGDCGVRLSRRVRRRRRDGARRQHGRLRGREAARVKAYRQPLVGSLPPVPRRHSVSSFPHEVLLSSAAVPADPFAVAFDPRFPAEPGLSYWLSPLAAATPTSLETHGGASRLFAETVRASETGKASGDKQVEPRERGTPVASQAAAEAPRPASCCASLSRTSWRDGEKEPDEALRSEKSTEIRKTDQGGGVGGSCASRVPRLETSTQPSERDAAVASVGWPDLALGVDSLRVGLGFGLGVRQETAVHAAREQVWAEPGDSQGPSCGVGLPSSTEADDKREAGVYDV</sequence>
<feature type="region of interest" description="Disordered" evidence="1">
    <location>
        <begin position="72"/>
        <end position="114"/>
    </location>
</feature>
<feature type="compositionally biased region" description="Basic and acidic residues" evidence="1">
    <location>
        <begin position="235"/>
        <end position="246"/>
    </location>
</feature>
<evidence type="ECO:0000313" key="2">
    <source>
        <dbReference type="EMBL" id="PIL98536.1"/>
    </source>
</evidence>
<dbReference type="GO" id="GO:0016301">
    <property type="term" value="F:kinase activity"/>
    <property type="evidence" value="ECO:0007669"/>
    <property type="project" value="UniProtKB-KW"/>
</dbReference>
<feature type="region of interest" description="Disordered" evidence="1">
    <location>
        <begin position="226"/>
        <end position="322"/>
    </location>
</feature>
<feature type="region of interest" description="Disordered" evidence="1">
    <location>
        <begin position="363"/>
        <end position="395"/>
    </location>
</feature>
<dbReference type="VEuPathDB" id="ToxoDB:TGCOUG_394740"/>
<gene>
    <name evidence="2" type="ORF">TGCOUG_394740</name>
</gene>
<name>A0A2G8XU26_TOXGO</name>
<feature type="compositionally biased region" description="Basic and acidic residues" evidence="1">
    <location>
        <begin position="384"/>
        <end position="395"/>
    </location>
</feature>
<accession>A0A2G8XU26</accession>
<dbReference type="EMBL" id="AGQR02002705">
    <property type="protein sequence ID" value="PIL98536.1"/>
    <property type="molecule type" value="Genomic_DNA"/>
</dbReference>
<feature type="compositionally biased region" description="Low complexity" evidence="1">
    <location>
        <begin position="248"/>
        <end position="266"/>
    </location>
</feature>
<comment type="caution">
    <text evidence="2">The sequence shown here is derived from an EMBL/GenBank/DDBJ whole genome shotgun (WGS) entry which is preliminary data.</text>
</comment>
<proteinExistence type="predicted"/>
<keyword evidence="2" id="KW-0808">Transferase</keyword>
<organism evidence="2 3">
    <name type="scientific">Toxoplasma gondii COUG</name>
    <dbReference type="NCBI Taxonomy" id="1074873"/>
    <lineage>
        <taxon>Eukaryota</taxon>
        <taxon>Sar</taxon>
        <taxon>Alveolata</taxon>
        <taxon>Apicomplexa</taxon>
        <taxon>Conoidasida</taxon>
        <taxon>Coccidia</taxon>
        <taxon>Eucoccidiorida</taxon>
        <taxon>Eimeriorina</taxon>
        <taxon>Sarcocystidae</taxon>
        <taxon>Toxoplasma</taxon>
    </lineage>
</organism>
<evidence type="ECO:0000313" key="3">
    <source>
        <dbReference type="Proteomes" id="UP000236343"/>
    </source>
</evidence>